<organism evidence="2 3">
    <name type="scientific">Danionella cerebrum</name>
    <dbReference type="NCBI Taxonomy" id="2873325"/>
    <lineage>
        <taxon>Eukaryota</taxon>
        <taxon>Metazoa</taxon>
        <taxon>Chordata</taxon>
        <taxon>Craniata</taxon>
        <taxon>Vertebrata</taxon>
        <taxon>Euteleostomi</taxon>
        <taxon>Actinopterygii</taxon>
        <taxon>Neopterygii</taxon>
        <taxon>Teleostei</taxon>
        <taxon>Ostariophysi</taxon>
        <taxon>Cypriniformes</taxon>
        <taxon>Danionidae</taxon>
        <taxon>Danioninae</taxon>
        <taxon>Danionella</taxon>
    </lineage>
</organism>
<feature type="non-terminal residue" evidence="2">
    <location>
        <position position="1"/>
    </location>
</feature>
<feature type="region of interest" description="Disordered" evidence="1">
    <location>
        <begin position="133"/>
        <end position="159"/>
    </location>
</feature>
<feature type="compositionally biased region" description="Polar residues" evidence="1">
    <location>
        <begin position="202"/>
        <end position="211"/>
    </location>
</feature>
<feature type="compositionally biased region" description="Polar residues" evidence="1">
    <location>
        <begin position="1"/>
        <end position="11"/>
    </location>
</feature>
<evidence type="ECO:0000313" key="2">
    <source>
        <dbReference type="EMBL" id="TRY92830.1"/>
    </source>
</evidence>
<dbReference type="EMBL" id="SRMA01025597">
    <property type="protein sequence ID" value="TRY92830.1"/>
    <property type="molecule type" value="Genomic_DNA"/>
</dbReference>
<dbReference type="AlphaFoldDB" id="A0A553QS81"/>
<keyword evidence="3" id="KW-1185">Reference proteome</keyword>
<feature type="region of interest" description="Disordered" evidence="1">
    <location>
        <begin position="202"/>
        <end position="243"/>
    </location>
</feature>
<protein>
    <submittedName>
        <fullName evidence="2">Uncharacterized protein</fullName>
    </submittedName>
</protein>
<reference evidence="2 3" key="1">
    <citation type="journal article" date="2019" name="Sci. Data">
        <title>Hybrid genome assembly and annotation of Danionella translucida.</title>
        <authorList>
            <person name="Kadobianskyi M."/>
            <person name="Schulze L."/>
            <person name="Schuelke M."/>
            <person name="Judkewitz B."/>
        </authorList>
    </citation>
    <scope>NUCLEOTIDE SEQUENCE [LARGE SCALE GENOMIC DNA]</scope>
    <source>
        <strain evidence="2 3">Bolton</strain>
    </source>
</reference>
<name>A0A553QS81_9TELE</name>
<proteinExistence type="predicted"/>
<feature type="compositionally biased region" description="Low complexity" evidence="1">
    <location>
        <begin position="12"/>
        <end position="23"/>
    </location>
</feature>
<accession>A0A553QS81</accession>
<feature type="region of interest" description="Disordered" evidence="1">
    <location>
        <begin position="1"/>
        <end position="27"/>
    </location>
</feature>
<sequence length="243" mass="26979">NGKLTRISTTKLNNQASQNLNQNPKHNPSLNLNLHPSPILNNLVLNQPSNIPYPQLELKAESGMVDNRQELIMAIDWNLVYLKRLNGVQDQEQERSGAAAMPQSCFNASKMELYGSALHRLFAERKSTVCDGEHRYESQDEEQEQRQQEALTFSHSEEISEVPHRSVNERWLGALDVAKGEEGFVVCGQISETEKVVTLLGSHQSQGQTAGMESADTDLGSTPANQERSELRYAVPGIVGGQK</sequence>
<evidence type="ECO:0000313" key="3">
    <source>
        <dbReference type="Proteomes" id="UP000316079"/>
    </source>
</evidence>
<dbReference type="Proteomes" id="UP000316079">
    <property type="component" value="Unassembled WGS sequence"/>
</dbReference>
<evidence type="ECO:0000256" key="1">
    <source>
        <dbReference type="SAM" id="MobiDB-lite"/>
    </source>
</evidence>
<gene>
    <name evidence="2" type="ORF">DNTS_024894</name>
</gene>
<comment type="caution">
    <text evidence="2">The sequence shown here is derived from an EMBL/GenBank/DDBJ whole genome shotgun (WGS) entry which is preliminary data.</text>
</comment>